<dbReference type="EMBL" id="ADGK01000233">
    <property type="protein sequence ID" value="EFE22269.1"/>
    <property type="molecule type" value="Genomic_DNA"/>
</dbReference>
<reference evidence="1 2" key="1">
    <citation type="submission" date="2010-02" db="EMBL/GenBank/DDBJ databases">
        <authorList>
            <person name="Weinstock G."/>
            <person name="Sodergren E."/>
            <person name="Clifton S."/>
            <person name="Fulton L."/>
            <person name="Fulton B."/>
            <person name="Courtney L."/>
            <person name="Fronick C."/>
            <person name="Harrison M."/>
            <person name="Strong C."/>
            <person name="Farmer C."/>
            <person name="Delahaunty K."/>
            <person name="Markovic C."/>
            <person name="Hall O."/>
            <person name="Minx P."/>
            <person name="Tomlinson C."/>
            <person name="Mitreva M."/>
            <person name="Nelson J."/>
            <person name="Hou S."/>
            <person name="Wollam A."/>
            <person name="Pepin K.H."/>
            <person name="Johnson M."/>
            <person name="Bhonagiri V."/>
            <person name="Zhang X."/>
            <person name="Suruliraj S."/>
            <person name="Warren W."/>
            <person name="Chinwalla A."/>
            <person name="Mardis E.R."/>
            <person name="Wilson R.K."/>
        </authorList>
    </citation>
    <scope>NUCLEOTIDE SEQUENCE [LARGE SCALE GENOMIC DNA]</scope>
    <source>
        <strain evidence="1 2">ATCC 23685</strain>
    </source>
</reference>
<protein>
    <submittedName>
        <fullName evidence="1">Uncharacterized protein</fullName>
    </submittedName>
</protein>
<organism evidence="1 2">
    <name type="scientific">Edwardsiella tarda ATCC 23685</name>
    <dbReference type="NCBI Taxonomy" id="500638"/>
    <lineage>
        <taxon>Bacteria</taxon>
        <taxon>Pseudomonadati</taxon>
        <taxon>Pseudomonadota</taxon>
        <taxon>Gammaproteobacteria</taxon>
        <taxon>Enterobacterales</taxon>
        <taxon>Hafniaceae</taxon>
        <taxon>Edwardsiella</taxon>
    </lineage>
</organism>
<accession>D4F7H4</accession>
<proteinExistence type="predicted"/>
<evidence type="ECO:0000313" key="2">
    <source>
        <dbReference type="Proteomes" id="UP000003692"/>
    </source>
</evidence>
<dbReference type="HOGENOM" id="CLU_3117327_0_0_6"/>
<dbReference type="AlphaFoldDB" id="D4F7H4"/>
<evidence type="ECO:0000313" key="1">
    <source>
        <dbReference type="EMBL" id="EFE22269.1"/>
    </source>
</evidence>
<comment type="caution">
    <text evidence="1">The sequence shown here is derived from an EMBL/GenBank/DDBJ whole genome shotgun (WGS) entry which is preliminary data.</text>
</comment>
<sequence length="50" mass="5652">MHKNGASLWCSRARPIGINGKNTFNRLITNKNKLLARFFHYCSGIDEAVS</sequence>
<gene>
    <name evidence="1" type="ORF">EDWATA_02709</name>
</gene>
<name>D4F7H4_EDWTA</name>
<dbReference type="Proteomes" id="UP000003692">
    <property type="component" value="Unassembled WGS sequence"/>
</dbReference>